<gene>
    <name evidence="2" type="ORF">FKW77_003213</name>
</gene>
<accession>A0A517LJY2</accession>
<evidence type="ECO:0000313" key="2">
    <source>
        <dbReference type="EMBL" id="QDS75943.1"/>
    </source>
</evidence>
<dbReference type="EMBL" id="CP042198">
    <property type="protein sequence ID" value="QDS75943.1"/>
    <property type="molecule type" value="Genomic_DNA"/>
</dbReference>
<sequence length="415" mass="46926">MSSWQWDSHRNEYRYWVAENGCWVYASGSRLCPNRATITEEASLRTQNVLSAAEGHTTNPTSTIDTITQQVSNFSLTPEHAESAVPRASHYAAQRLQQSYQQQALVTSSAPISAGGYDYNVHYQPIHGPQPTYESRYTDSLQHGIQQEPKNEITDSELYRQGLRARLKVTGAFSGSRAALDPERRDPKFFAVGKVIKILWPEYDDGLQGSDADSFVSDTKYDGGSMVKIRWFVVVKKGRRECTCLPILTYGGMGVSGLKTVEWQHSIVYSSRTEPKPRHNEIADRDYRSMLSAIRVKPRRKGDAMDPMARVNYAKTYTIAHDVKVYEFGDVHAGYLAQLVAQWTWVSGIILNKPIPGKVLVKEEDSDDNQEEGGKRAGVPVRPLRKLWVDHDEGELEEREFEKKEANYISRQAST</sequence>
<organism evidence="2 3">
    <name type="scientific">Venturia effusa</name>
    <dbReference type="NCBI Taxonomy" id="50376"/>
    <lineage>
        <taxon>Eukaryota</taxon>
        <taxon>Fungi</taxon>
        <taxon>Dikarya</taxon>
        <taxon>Ascomycota</taxon>
        <taxon>Pezizomycotina</taxon>
        <taxon>Dothideomycetes</taxon>
        <taxon>Pleosporomycetidae</taxon>
        <taxon>Venturiales</taxon>
        <taxon>Venturiaceae</taxon>
        <taxon>Venturia</taxon>
    </lineage>
</organism>
<dbReference type="Pfam" id="PF20233">
    <property type="entry name" value="DUF6590"/>
    <property type="match status" value="1"/>
</dbReference>
<evidence type="ECO:0000259" key="1">
    <source>
        <dbReference type="Pfam" id="PF20233"/>
    </source>
</evidence>
<dbReference type="InterPro" id="IPR046497">
    <property type="entry name" value="DUF6590"/>
</dbReference>
<evidence type="ECO:0000313" key="3">
    <source>
        <dbReference type="Proteomes" id="UP000316270"/>
    </source>
</evidence>
<proteinExistence type="predicted"/>
<dbReference type="AlphaFoldDB" id="A0A517LJY2"/>
<dbReference type="Proteomes" id="UP000316270">
    <property type="component" value="Chromosome 14"/>
</dbReference>
<feature type="domain" description="DUF6590" evidence="1">
    <location>
        <begin position="188"/>
        <end position="340"/>
    </location>
</feature>
<keyword evidence="3" id="KW-1185">Reference proteome</keyword>
<protein>
    <recommendedName>
        <fullName evidence="1">DUF6590 domain-containing protein</fullName>
    </recommendedName>
</protein>
<reference evidence="2 3" key="1">
    <citation type="submission" date="2019-07" db="EMBL/GenBank/DDBJ databases">
        <title>Finished genome of Venturia effusa.</title>
        <authorList>
            <person name="Young C.A."/>
            <person name="Cox M.P."/>
            <person name="Ganley A.R.D."/>
            <person name="David W.J."/>
        </authorList>
    </citation>
    <scope>NUCLEOTIDE SEQUENCE [LARGE SCALE GENOMIC DNA]</scope>
    <source>
        <strain evidence="3">albino</strain>
    </source>
</reference>
<name>A0A517LJY2_9PEZI</name>
<dbReference type="OrthoDB" id="3559580at2759"/>